<keyword evidence="9 12" id="KW-1133">Transmembrane helix</keyword>
<dbReference type="GO" id="GO:0046872">
    <property type="term" value="F:metal ion binding"/>
    <property type="evidence" value="ECO:0007669"/>
    <property type="project" value="UniProtKB-KW"/>
</dbReference>
<protein>
    <submittedName>
        <fullName evidence="14">M50 family metallopeptidase</fullName>
    </submittedName>
</protein>
<evidence type="ECO:0000256" key="2">
    <source>
        <dbReference type="ARBA" id="ARBA00004141"/>
    </source>
</evidence>
<evidence type="ECO:0000256" key="5">
    <source>
        <dbReference type="ARBA" id="ARBA00022692"/>
    </source>
</evidence>
<evidence type="ECO:0000256" key="6">
    <source>
        <dbReference type="ARBA" id="ARBA00022723"/>
    </source>
</evidence>
<dbReference type="GO" id="GO:0016020">
    <property type="term" value="C:membrane"/>
    <property type="evidence" value="ECO:0007669"/>
    <property type="project" value="UniProtKB-SubCell"/>
</dbReference>
<dbReference type="RefSeq" id="WP_213167270.1">
    <property type="nucleotide sequence ID" value="NZ_CP058559.1"/>
</dbReference>
<dbReference type="EMBL" id="CP058559">
    <property type="protein sequence ID" value="QNO13601.1"/>
    <property type="molecule type" value="Genomic_DNA"/>
</dbReference>
<evidence type="ECO:0000256" key="3">
    <source>
        <dbReference type="ARBA" id="ARBA00007931"/>
    </source>
</evidence>
<name>A0A7G9W4I9_ALKCA</name>
<evidence type="ECO:0000256" key="11">
    <source>
        <dbReference type="ARBA" id="ARBA00023136"/>
    </source>
</evidence>
<gene>
    <name evidence="14" type="ORF">HYG86_01860</name>
</gene>
<feature type="transmembrane region" description="Helical" evidence="12">
    <location>
        <begin position="115"/>
        <end position="133"/>
    </location>
</feature>
<keyword evidence="8" id="KW-0862">Zinc</keyword>
<keyword evidence="15" id="KW-1185">Reference proteome</keyword>
<keyword evidence="11 12" id="KW-0472">Membrane</keyword>
<keyword evidence="4" id="KW-0645">Protease</keyword>
<keyword evidence="6" id="KW-0479">Metal-binding</keyword>
<keyword evidence="10" id="KW-0482">Metalloprotease</keyword>
<evidence type="ECO:0000256" key="8">
    <source>
        <dbReference type="ARBA" id="ARBA00022833"/>
    </source>
</evidence>
<evidence type="ECO:0000256" key="4">
    <source>
        <dbReference type="ARBA" id="ARBA00022670"/>
    </source>
</evidence>
<dbReference type="CDD" id="cd06161">
    <property type="entry name" value="S2P-M50_SpoIVFB"/>
    <property type="match status" value="1"/>
</dbReference>
<dbReference type="GO" id="GO:0008237">
    <property type="term" value="F:metallopeptidase activity"/>
    <property type="evidence" value="ECO:0007669"/>
    <property type="project" value="UniProtKB-KW"/>
</dbReference>
<dbReference type="PANTHER" id="PTHR39188:SF3">
    <property type="entry name" value="STAGE IV SPORULATION PROTEIN FB"/>
    <property type="match status" value="1"/>
</dbReference>
<dbReference type="Proteomes" id="UP000516160">
    <property type="component" value="Chromosome"/>
</dbReference>
<evidence type="ECO:0000259" key="13">
    <source>
        <dbReference type="Pfam" id="PF02163"/>
    </source>
</evidence>
<evidence type="ECO:0000256" key="1">
    <source>
        <dbReference type="ARBA" id="ARBA00001947"/>
    </source>
</evidence>
<comment type="similarity">
    <text evidence="3">Belongs to the peptidase M50B family.</text>
</comment>
<dbReference type="PANTHER" id="PTHR39188">
    <property type="entry name" value="MEMBRANE-ASSOCIATED ZINC METALLOPROTEASE M50B"/>
    <property type="match status" value="1"/>
</dbReference>
<dbReference type="InterPro" id="IPR008915">
    <property type="entry name" value="Peptidase_M50"/>
</dbReference>
<feature type="transmembrane region" description="Helical" evidence="12">
    <location>
        <begin position="180"/>
        <end position="199"/>
    </location>
</feature>
<evidence type="ECO:0000313" key="14">
    <source>
        <dbReference type="EMBL" id="QNO13601.1"/>
    </source>
</evidence>
<evidence type="ECO:0000313" key="15">
    <source>
        <dbReference type="Proteomes" id="UP000516160"/>
    </source>
</evidence>
<proteinExistence type="inferred from homology"/>
<evidence type="ECO:0000256" key="7">
    <source>
        <dbReference type="ARBA" id="ARBA00022801"/>
    </source>
</evidence>
<dbReference type="AlphaFoldDB" id="A0A7G9W4I9"/>
<evidence type="ECO:0000256" key="10">
    <source>
        <dbReference type="ARBA" id="ARBA00023049"/>
    </source>
</evidence>
<dbReference type="GO" id="GO:0006508">
    <property type="term" value="P:proteolysis"/>
    <property type="evidence" value="ECO:0007669"/>
    <property type="project" value="UniProtKB-KW"/>
</dbReference>
<sequence length="287" mass="32306">MYIGKIAGLKIKISFLFLILIVTMGFFGMLIDGILMFLVVIVHELGHVIVAKKKYYGVESIEILPIGGVATINQSHYNQSSDEWYIALAGPMNNIFFIIVLVYLKDLIPYHDKLINYNMSLFFFNLLPAFPLDGGRLLKAHLTKEKSVYQSSRIVASLGILIGLVFVFLGIYYIKIEQTGFIYLGILGLFLTIAAYNEFKSTKYLPIKYSITKEVNTTNIRDGSLLICDNTALVKDIMKEIQTNKELIICVVDEAGEIIDMITEKTVIQAYQKGNGSKSIIEIFNTI</sequence>
<evidence type="ECO:0000256" key="9">
    <source>
        <dbReference type="ARBA" id="ARBA00022989"/>
    </source>
</evidence>
<feature type="domain" description="Peptidase M50" evidence="13">
    <location>
        <begin position="115"/>
        <end position="166"/>
    </location>
</feature>
<comment type="cofactor">
    <cofactor evidence="1">
        <name>Zn(2+)</name>
        <dbReference type="ChEBI" id="CHEBI:29105"/>
    </cofactor>
</comment>
<evidence type="ECO:0000256" key="12">
    <source>
        <dbReference type="SAM" id="Phobius"/>
    </source>
</evidence>
<feature type="domain" description="Peptidase M50" evidence="13">
    <location>
        <begin position="34"/>
        <end position="104"/>
    </location>
</feature>
<reference evidence="14 15" key="1">
    <citation type="submission" date="2020-07" db="EMBL/GenBank/DDBJ databases">
        <title>Alkalicella. sp. LB2 genome.</title>
        <authorList>
            <person name="Postec A."/>
            <person name="Quemeneur M."/>
        </authorList>
    </citation>
    <scope>NUCLEOTIDE SEQUENCE [LARGE SCALE GENOMIC DNA]</scope>
    <source>
        <strain evidence="14 15">LB2</strain>
    </source>
</reference>
<comment type="subcellular location">
    <subcellularLocation>
        <location evidence="2">Membrane</location>
        <topology evidence="2">Multi-pass membrane protein</topology>
    </subcellularLocation>
</comment>
<feature type="transmembrane region" description="Helical" evidence="12">
    <location>
        <begin position="154"/>
        <end position="174"/>
    </location>
</feature>
<accession>A0A7G9W4I9</accession>
<keyword evidence="5 12" id="KW-0812">Transmembrane</keyword>
<organism evidence="14 15">
    <name type="scientific">Alkalicella caledoniensis</name>
    <dbReference type="NCBI Taxonomy" id="2731377"/>
    <lineage>
        <taxon>Bacteria</taxon>
        <taxon>Bacillati</taxon>
        <taxon>Bacillota</taxon>
        <taxon>Clostridia</taxon>
        <taxon>Eubacteriales</taxon>
        <taxon>Proteinivoracaceae</taxon>
        <taxon>Alkalicella</taxon>
    </lineage>
</organism>
<dbReference type="Pfam" id="PF02163">
    <property type="entry name" value="Peptidase_M50"/>
    <property type="match status" value="2"/>
</dbReference>
<feature type="transmembrane region" description="Helical" evidence="12">
    <location>
        <begin position="84"/>
        <end position="103"/>
    </location>
</feature>
<feature type="transmembrane region" description="Helical" evidence="12">
    <location>
        <begin position="15"/>
        <end position="43"/>
    </location>
</feature>
<dbReference type="KEGG" id="acae:HYG86_01860"/>
<keyword evidence="7" id="KW-0378">Hydrolase</keyword>